<accession>A0A969WC20</accession>
<dbReference type="Proteomes" id="UP000653472">
    <property type="component" value="Unassembled WGS sequence"/>
</dbReference>
<dbReference type="SUPFAM" id="SSF111069">
    <property type="entry name" value="Hypothetical protein yfbM"/>
    <property type="match status" value="1"/>
</dbReference>
<dbReference type="AlphaFoldDB" id="A0A969WC20"/>
<dbReference type="Gene3D" id="3.40.1760.10">
    <property type="entry name" value="YfbM-like super family"/>
    <property type="match status" value="1"/>
</dbReference>
<organism evidence="1 2">
    <name type="scientific">Solimonas marina</name>
    <dbReference type="NCBI Taxonomy" id="2714601"/>
    <lineage>
        <taxon>Bacteria</taxon>
        <taxon>Pseudomonadati</taxon>
        <taxon>Pseudomonadota</taxon>
        <taxon>Gammaproteobacteria</taxon>
        <taxon>Nevskiales</taxon>
        <taxon>Nevskiaceae</taxon>
        <taxon>Solimonas</taxon>
    </lineage>
</organism>
<protein>
    <submittedName>
        <fullName evidence="1">YfbM family protein</fullName>
    </submittedName>
</protein>
<dbReference type="Pfam" id="PF08974">
    <property type="entry name" value="DUF1877"/>
    <property type="match status" value="1"/>
</dbReference>
<comment type="caution">
    <text evidence="1">The sequence shown here is derived from an EMBL/GenBank/DDBJ whole genome shotgun (WGS) entry which is preliminary data.</text>
</comment>
<evidence type="ECO:0000313" key="1">
    <source>
        <dbReference type="EMBL" id="NKF23350.1"/>
    </source>
</evidence>
<name>A0A969WC20_9GAMM</name>
<gene>
    <name evidence="1" type="ORF">G7Y82_13595</name>
</gene>
<dbReference type="InterPro" id="IPR035944">
    <property type="entry name" value="YfbM-like_sf"/>
</dbReference>
<dbReference type="EMBL" id="JAAVXB010000007">
    <property type="protein sequence ID" value="NKF23350.1"/>
    <property type="molecule type" value="Genomic_DNA"/>
</dbReference>
<evidence type="ECO:0000313" key="2">
    <source>
        <dbReference type="Proteomes" id="UP000653472"/>
    </source>
</evidence>
<reference evidence="1" key="1">
    <citation type="submission" date="2020-03" db="EMBL/GenBank/DDBJ databases">
        <title>Solimonas marina sp. nov., isolated from deep seawater of the Pacific Ocean.</title>
        <authorList>
            <person name="Liu X."/>
            <person name="Lai Q."/>
            <person name="Sun F."/>
            <person name="Gai Y."/>
            <person name="Li G."/>
            <person name="Shao Z."/>
        </authorList>
    </citation>
    <scope>NUCLEOTIDE SEQUENCE</scope>
    <source>
        <strain evidence="1">C16B3</strain>
    </source>
</reference>
<dbReference type="InterPro" id="IPR015068">
    <property type="entry name" value="DUF1877"/>
</dbReference>
<keyword evidence="2" id="KW-1185">Reference proteome</keyword>
<sequence>MGMCLVLQTLSDANISKVLQDPPLIWKVVAPDDSGAYERARKGEALGFLGRLLGKANTKKAPILELSLDEGEVAETDLDKAWHGIHFLLTQTAWEGEAPLNFLLAGGAEAGDIDLGHGTGRALLSNEVAAIASALEAINESTLRERFSPDQMMRLEIYPEIWDRPLDEDDSLAYCLEYFEVLRSFVSDAALRNVGIIIYVT</sequence>
<proteinExistence type="predicted"/>